<keyword evidence="1" id="KW-1185">Reference proteome</keyword>
<proteinExistence type="predicted"/>
<evidence type="ECO:0000313" key="2">
    <source>
        <dbReference type="RefSeq" id="XP_040586591.1"/>
    </source>
</evidence>
<dbReference type="GeneID" id="121133760"/>
<dbReference type="Proteomes" id="UP000886700">
    <property type="component" value="Unplaced"/>
</dbReference>
<dbReference type="PANTHER" id="PTHR33888:SF1">
    <property type="entry name" value="RIKEN CDNA 4932415D10 GENE"/>
    <property type="match status" value="1"/>
</dbReference>
<organism evidence="1 2">
    <name type="scientific">Mesocricetus auratus</name>
    <name type="common">Golden hamster</name>
    <dbReference type="NCBI Taxonomy" id="10036"/>
    <lineage>
        <taxon>Eukaryota</taxon>
        <taxon>Metazoa</taxon>
        <taxon>Chordata</taxon>
        <taxon>Craniata</taxon>
        <taxon>Vertebrata</taxon>
        <taxon>Euteleostomi</taxon>
        <taxon>Mammalia</taxon>
        <taxon>Eutheria</taxon>
        <taxon>Euarchontoglires</taxon>
        <taxon>Glires</taxon>
        <taxon>Rodentia</taxon>
        <taxon>Myomorpha</taxon>
        <taxon>Muroidea</taxon>
        <taxon>Cricetidae</taxon>
        <taxon>Cricetinae</taxon>
        <taxon>Mesocricetus</taxon>
    </lineage>
</organism>
<name>A0ABM2W756_MESAU</name>
<sequence length="606" mass="67230">MELSLLESREMSCSSVSDIVVQEVVPPCCYCKKGEHSADYSVSSGSSDNSSSLSYLPIFSEGAVVPVSSQKEPSMPSHSTPLPAFQLTDPEKSDLLQNLAVLPPLQAQSSFINSILESLDPCNQEKMKDKRKNRLLSDQGFNSVLNESPGPLVWAPLQLSPLVRGELEGHMSQKVSTLREQVIPLPVKKSWEILNRLMDVQGVPEQELPKTQLPTFIPQIAEQNTSRSPDVSSFHLHVNIGMNSELSRTEAKMSQPFTSNKRLQSEDDRQVLRYNPLVISMGTPSPRNLGVNIIQEETALLKRDPKHVLQLSIEQRVIGLPERMIQPHKAQVTNLELTSKIPRSATDSIKVTPLALLQVMDSMGMIPESHSEVMDSVGFSQQPPIQAETVSITPQPSNQVIESIKGTSPQHQTMETKSMVSRSNQVTDNMNVTPVALFHVMDSMGMINELHPHVESVGIAPKPQYQVMKPVKMETLHNHQAIGPGNTSLGPQHTVMETLNMTVESQNQVTKHIGITPAPINQNAIKISSTTQQTMDFGHNCKVSDFQTSIKGYIFKGKPQLISSQAPHITVRNLMKQYPVPRCQKSDRQILSWGQRSQNHNHNHGR</sequence>
<reference evidence="2" key="1">
    <citation type="submission" date="2025-08" db="UniProtKB">
        <authorList>
            <consortium name="RefSeq"/>
        </authorList>
    </citation>
    <scope>IDENTIFICATION</scope>
    <source>
        <tissue evidence="2">Liver</tissue>
    </source>
</reference>
<protein>
    <submittedName>
        <fullName evidence="2">Uncharacterized protein LOC121133760</fullName>
    </submittedName>
</protein>
<dbReference type="RefSeq" id="XP_040586591.1">
    <property type="nucleotide sequence ID" value="XM_040730657.1"/>
</dbReference>
<gene>
    <name evidence="2" type="primary">LOC121133760</name>
</gene>
<accession>A0ABM2W756</accession>
<dbReference type="PANTHER" id="PTHR33888">
    <property type="entry name" value="RIKEN CDNA 4932415D10 GENE"/>
    <property type="match status" value="1"/>
</dbReference>
<evidence type="ECO:0000313" key="1">
    <source>
        <dbReference type="Proteomes" id="UP000886700"/>
    </source>
</evidence>